<organism evidence="3 4">
    <name type="scientific">Gordonia rhizosphera NBRC 16068</name>
    <dbReference type="NCBI Taxonomy" id="1108045"/>
    <lineage>
        <taxon>Bacteria</taxon>
        <taxon>Bacillati</taxon>
        <taxon>Actinomycetota</taxon>
        <taxon>Actinomycetes</taxon>
        <taxon>Mycobacteriales</taxon>
        <taxon>Gordoniaceae</taxon>
        <taxon>Gordonia</taxon>
    </lineage>
</organism>
<dbReference type="InterPro" id="IPR013328">
    <property type="entry name" value="6PGD_dom2"/>
</dbReference>
<dbReference type="RefSeq" id="WP_006332021.1">
    <property type="nucleotide sequence ID" value="NZ_BAHC01000070.1"/>
</dbReference>
<dbReference type="SUPFAM" id="SSF48179">
    <property type="entry name" value="6-phosphogluconate dehydrogenase C-terminal domain-like"/>
    <property type="match status" value="1"/>
</dbReference>
<dbReference type="PANTHER" id="PTHR43060:SF15">
    <property type="entry name" value="3-HYDROXYISOBUTYRATE DEHYDROGENASE-LIKE 1, MITOCHONDRIAL-RELATED"/>
    <property type="match status" value="1"/>
</dbReference>
<dbReference type="InterPro" id="IPR008927">
    <property type="entry name" value="6-PGluconate_DH-like_C_sf"/>
</dbReference>
<dbReference type="GO" id="GO:0051287">
    <property type="term" value="F:NAD binding"/>
    <property type="evidence" value="ECO:0007669"/>
    <property type="project" value="InterPro"/>
</dbReference>
<dbReference type="Proteomes" id="UP000008363">
    <property type="component" value="Unassembled WGS sequence"/>
</dbReference>
<dbReference type="GO" id="GO:0050661">
    <property type="term" value="F:NADP binding"/>
    <property type="evidence" value="ECO:0007669"/>
    <property type="project" value="InterPro"/>
</dbReference>
<reference evidence="3 4" key="1">
    <citation type="submission" date="2012-08" db="EMBL/GenBank/DDBJ databases">
        <title>Whole genome shotgun sequence of Gordonia rhizosphera NBRC 16068.</title>
        <authorList>
            <person name="Takarada H."/>
            <person name="Isaki S."/>
            <person name="Hosoyama A."/>
            <person name="Tsuchikane K."/>
            <person name="Katsumata H."/>
            <person name="Baba S."/>
            <person name="Ohji S."/>
            <person name="Yamazaki S."/>
            <person name="Fujita N."/>
        </authorList>
    </citation>
    <scope>NUCLEOTIDE SEQUENCE [LARGE SCALE GENOMIC DNA]</scope>
    <source>
        <strain evidence="3 4">NBRC 16068</strain>
    </source>
</reference>
<dbReference type="InterPro" id="IPR036291">
    <property type="entry name" value="NAD(P)-bd_dom_sf"/>
</dbReference>
<feature type="domain" description="6-phosphogluconate dehydrogenase NADP-binding" evidence="1">
    <location>
        <begin position="3"/>
        <end position="160"/>
    </location>
</feature>
<accession>K6WT69</accession>
<dbReference type="EMBL" id="BAHC01000070">
    <property type="protein sequence ID" value="GAB89749.1"/>
    <property type="molecule type" value="Genomic_DNA"/>
</dbReference>
<evidence type="ECO:0000259" key="2">
    <source>
        <dbReference type="Pfam" id="PF14833"/>
    </source>
</evidence>
<dbReference type="SUPFAM" id="SSF51735">
    <property type="entry name" value="NAD(P)-binding Rossmann-fold domains"/>
    <property type="match status" value="1"/>
</dbReference>
<proteinExistence type="predicted"/>
<evidence type="ECO:0000313" key="4">
    <source>
        <dbReference type="Proteomes" id="UP000008363"/>
    </source>
</evidence>
<gene>
    <name evidence="3" type="ORF">GORHZ_070_00040</name>
</gene>
<dbReference type="Gene3D" id="3.40.50.720">
    <property type="entry name" value="NAD(P)-binding Rossmann-like Domain"/>
    <property type="match status" value="1"/>
</dbReference>
<dbReference type="eggNOG" id="COG2084">
    <property type="taxonomic scope" value="Bacteria"/>
</dbReference>
<sequence length="278" mass="29059">MAVGFVGAGRMGLPMVRRLVAAGHPVRVSALSNEEGSLLTREGATPVFAVRAVADDAAVVIICVYSDEQVRQVAFDEGLIDAMEPGSVLVVHTTCSPRTVQALAEYAATHGVQVVDSPISGGPDDIAAGRITSWQGGDPDDVQRIRPYLNSYADPMIYVGAVGSGQTVKLLNNAVFAANVALAVQAARIATELGFDEKAAVEAMRYGSSDSKALAMIAASPSSDTFVEMVREFLGKDVVVVRRITHDIGVDLGPIGDVLDSDDGRSVLGVHIGERAPS</sequence>
<dbReference type="STRING" id="1108045.GORHZ_070_00040"/>
<dbReference type="Pfam" id="PF03446">
    <property type="entry name" value="NAD_binding_2"/>
    <property type="match status" value="1"/>
</dbReference>
<feature type="domain" description="3-hydroxyisobutyrate dehydrogenase-like NAD-binding" evidence="2">
    <location>
        <begin position="163"/>
        <end position="251"/>
    </location>
</feature>
<name>K6WT69_9ACTN</name>
<dbReference type="PANTHER" id="PTHR43060">
    <property type="entry name" value="3-HYDROXYISOBUTYRATE DEHYDROGENASE-LIKE 1, MITOCHONDRIAL-RELATED"/>
    <property type="match status" value="1"/>
</dbReference>
<keyword evidence="4" id="KW-1185">Reference proteome</keyword>
<dbReference type="Pfam" id="PF14833">
    <property type="entry name" value="NAD_binding_11"/>
    <property type="match status" value="1"/>
</dbReference>
<evidence type="ECO:0000259" key="1">
    <source>
        <dbReference type="Pfam" id="PF03446"/>
    </source>
</evidence>
<comment type="caution">
    <text evidence="3">The sequence shown here is derived from an EMBL/GenBank/DDBJ whole genome shotgun (WGS) entry which is preliminary data.</text>
</comment>
<dbReference type="InterPro" id="IPR029154">
    <property type="entry name" value="HIBADH-like_NADP-bd"/>
</dbReference>
<dbReference type="OrthoDB" id="3185659at2"/>
<protein>
    <submittedName>
        <fullName evidence="3">Putative oxidoreductase</fullName>
    </submittedName>
</protein>
<dbReference type="AlphaFoldDB" id="K6WT69"/>
<dbReference type="InterPro" id="IPR006115">
    <property type="entry name" value="6PGDH_NADP-bd"/>
</dbReference>
<dbReference type="Gene3D" id="1.10.1040.10">
    <property type="entry name" value="N-(1-d-carboxylethyl)-l-norvaline Dehydrogenase, domain 2"/>
    <property type="match status" value="1"/>
</dbReference>
<evidence type="ECO:0000313" key="3">
    <source>
        <dbReference type="EMBL" id="GAB89749.1"/>
    </source>
</evidence>